<protein>
    <submittedName>
        <fullName evidence="1">Uncharacterized protein</fullName>
    </submittedName>
</protein>
<feature type="non-terminal residue" evidence="1">
    <location>
        <position position="1"/>
    </location>
</feature>
<keyword evidence="2" id="KW-1185">Reference proteome</keyword>
<dbReference type="EMBL" id="ML170162">
    <property type="protein sequence ID" value="TDL26330.1"/>
    <property type="molecule type" value="Genomic_DNA"/>
</dbReference>
<name>A0A4Y7QHJ8_9AGAM</name>
<dbReference type="STRING" id="50990.A0A4Y7QHJ8"/>
<feature type="non-terminal residue" evidence="1">
    <location>
        <position position="189"/>
    </location>
</feature>
<organism evidence="1 2">
    <name type="scientific">Rickenella mellea</name>
    <dbReference type="NCBI Taxonomy" id="50990"/>
    <lineage>
        <taxon>Eukaryota</taxon>
        <taxon>Fungi</taxon>
        <taxon>Dikarya</taxon>
        <taxon>Basidiomycota</taxon>
        <taxon>Agaricomycotina</taxon>
        <taxon>Agaricomycetes</taxon>
        <taxon>Hymenochaetales</taxon>
        <taxon>Rickenellaceae</taxon>
        <taxon>Rickenella</taxon>
    </lineage>
</organism>
<proteinExistence type="predicted"/>
<dbReference type="AlphaFoldDB" id="A0A4Y7QHJ8"/>
<dbReference type="Proteomes" id="UP000294933">
    <property type="component" value="Unassembled WGS sequence"/>
</dbReference>
<evidence type="ECO:0000313" key="1">
    <source>
        <dbReference type="EMBL" id="TDL26330.1"/>
    </source>
</evidence>
<gene>
    <name evidence="1" type="ORF">BD410DRAFT_685979</name>
</gene>
<sequence length="189" mass="21906">FKAKNVRAQGPNTRARTLIASCDARIKLIAARYRRACQALKTLVRDGDWEKEFCELRDEHVKGMHDPNYTVAGRKRKRPDNSGGPALGRGYELLSWIWVSEDAASAHDGLRVEWAKASARVERWTEEVALLKEEMRRVLQFLSWRASWWEARKKFMPEMPQDFAEGAQAYAHEQAAILLNMQSFWADLW</sequence>
<evidence type="ECO:0000313" key="2">
    <source>
        <dbReference type="Proteomes" id="UP000294933"/>
    </source>
</evidence>
<accession>A0A4Y7QHJ8</accession>
<dbReference type="VEuPathDB" id="FungiDB:BD410DRAFT_685979"/>
<dbReference type="OrthoDB" id="2682805at2759"/>
<reference evidence="1 2" key="1">
    <citation type="submission" date="2018-06" db="EMBL/GenBank/DDBJ databases">
        <title>A transcriptomic atlas of mushroom development highlights an independent origin of complex multicellularity.</title>
        <authorList>
            <consortium name="DOE Joint Genome Institute"/>
            <person name="Krizsan K."/>
            <person name="Almasi E."/>
            <person name="Merenyi Z."/>
            <person name="Sahu N."/>
            <person name="Viragh M."/>
            <person name="Koszo T."/>
            <person name="Mondo S."/>
            <person name="Kiss B."/>
            <person name="Balint B."/>
            <person name="Kues U."/>
            <person name="Barry K."/>
            <person name="Hegedus J.C."/>
            <person name="Henrissat B."/>
            <person name="Johnson J."/>
            <person name="Lipzen A."/>
            <person name="Ohm R."/>
            <person name="Nagy I."/>
            <person name="Pangilinan J."/>
            <person name="Yan J."/>
            <person name="Xiong Y."/>
            <person name="Grigoriev I.V."/>
            <person name="Hibbett D.S."/>
            <person name="Nagy L.G."/>
        </authorList>
    </citation>
    <scope>NUCLEOTIDE SEQUENCE [LARGE SCALE GENOMIC DNA]</scope>
    <source>
        <strain evidence="1 2">SZMC22713</strain>
    </source>
</reference>